<sequence length="206" mass="22760">MTDPATPRSDSAATARGLIVGTDGLARPPWAAHDPLLRDYYDHEWGVPVTDETGIFERLSLEAFQSGLSWVTILKKRPAFREAFAGFNPEVVASFDDTDRDRLLTDTRIVRNRAKIDATINNARATLQLRDSGGLADLVWSFRPDSWTPPQTVSEMPTTSPESNALAKALRKRGFRFVGPTTMFALMEAVGIVDTHVPGAYKPDRS</sequence>
<reference evidence="2 3" key="1">
    <citation type="submission" date="2017-09" db="EMBL/GenBank/DDBJ databases">
        <title>Bacterial strain isolated from the female urinary microbiota.</title>
        <authorList>
            <person name="Thomas-White K."/>
            <person name="Kumar N."/>
            <person name="Forster S."/>
            <person name="Putonti C."/>
            <person name="Lawley T."/>
            <person name="Wolfe A.J."/>
        </authorList>
    </citation>
    <scope>NUCLEOTIDE SEQUENCE [LARGE SCALE GENOMIC DNA]</scope>
    <source>
        <strain evidence="2 3">UMB1301</strain>
    </source>
</reference>
<organism evidence="2 3">
    <name type="scientific">Brevibacterium paucivorans</name>
    <dbReference type="NCBI Taxonomy" id="170994"/>
    <lineage>
        <taxon>Bacteria</taxon>
        <taxon>Bacillati</taxon>
        <taxon>Actinomycetota</taxon>
        <taxon>Actinomycetes</taxon>
        <taxon>Micrococcales</taxon>
        <taxon>Brevibacteriaceae</taxon>
        <taxon>Brevibacterium</taxon>
    </lineage>
</organism>
<dbReference type="Proteomes" id="UP000235598">
    <property type="component" value="Unassembled WGS sequence"/>
</dbReference>
<comment type="caution">
    <text evidence="2">The sequence shown here is derived from an EMBL/GenBank/DDBJ whole genome shotgun (WGS) entry which is preliminary data.</text>
</comment>
<dbReference type="AlphaFoldDB" id="A0A2N6VLW7"/>
<dbReference type="InterPro" id="IPR011257">
    <property type="entry name" value="DNA_glycosylase"/>
</dbReference>
<name>A0A2N6VLW7_9MICO</name>
<accession>A0A2N6VLW7</accession>
<dbReference type="InterPro" id="IPR005019">
    <property type="entry name" value="Adenine_glyco"/>
</dbReference>
<protein>
    <submittedName>
        <fullName evidence="2">3-methyladenine DNA glycosylase</fullName>
    </submittedName>
</protein>
<dbReference type="Pfam" id="PF03352">
    <property type="entry name" value="Adenine_glyco"/>
    <property type="match status" value="1"/>
</dbReference>
<dbReference type="InterPro" id="IPR052891">
    <property type="entry name" value="DNA-3mA_glycosylase"/>
</dbReference>
<dbReference type="GO" id="GO:0006284">
    <property type="term" value="P:base-excision repair"/>
    <property type="evidence" value="ECO:0007669"/>
    <property type="project" value="InterPro"/>
</dbReference>
<keyword evidence="1" id="KW-0479">Metal-binding</keyword>
<dbReference type="PANTHER" id="PTHR30037">
    <property type="entry name" value="DNA-3-METHYLADENINE GLYCOSYLASE 1"/>
    <property type="match status" value="1"/>
</dbReference>
<proteinExistence type="predicted"/>
<dbReference type="GO" id="GO:0008725">
    <property type="term" value="F:DNA-3-methyladenine glycosylase activity"/>
    <property type="evidence" value="ECO:0007669"/>
    <property type="project" value="InterPro"/>
</dbReference>
<dbReference type="EMBL" id="PNHK01000003">
    <property type="protein sequence ID" value="PMD05077.1"/>
    <property type="molecule type" value="Genomic_DNA"/>
</dbReference>
<dbReference type="GO" id="GO:0046872">
    <property type="term" value="F:metal ion binding"/>
    <property type="evidence" value="ECO:0007669"/>
    <property type="project" value="UniProtKB-KW"/>
</dbReference>
<dbReference type="RefSeq" id="WP_102239018.1">
    <property type="nucleotide sequence ID" value="NZ_PNHK01000003.1"/>
</dbReference>
<dbReference type="OrthoDB" id="9807664at2"/>
<dbReference type="SUPFAM" id="SSF48150">
    <property type="entry name" value="DNA-glycosylase"/>
    <property type="match status" value="1"/>
</dbReference>
<gene>
    <name evidence="2" type="ORF">CJ199_08265</name>
</gene>
<evidence type="ECO:0000313" key="3">
    <source>
        <dbReference type="Proteomes" id="UP000235598"/>
    </source>
</evidence>
<dbReference type="Gene3D" id="1.10.340.30">
    <property type="entry name" value="Hypothetical protein, domain 2"/>
    <property type="match status" value="1"/>
</dbReference>
<dbReference type="PANTHER" id="PTHR30037:SF4">
    <property type="entry name" value="DNA-3-METHYLADENINE GLYCOSYLASE I"/>
    <property type="match status" value="1"/>
</dbReference>
<feature type="binding site" evidence="1">
    <location>
        <position position="196"/>
    </location>
    <ligand>
        <name>Zn(2+)</name>
        <dbReference type="ChEBI" id="CHEBI:29105"/>
    </ligand>
</feature>
<evidence type="ECO:0000256" key="1">
    <source>
        <dbReference type="PIRSR" id="PIRSR605019-1"/>
    </source>
</evidence>
<evidence type="ECO:0000313" key="2">
    <source>
        <dbReference type="EMBL" id="PMD05077.1"/>
    </source>
</evidence>
<keyword evidence="1" id="KW-0862">Zinc</keyword>